<reference evidence="19" key="1">
    <citation type="submission" date="2022-05" db="EMBL/GenBank/DDBJ databases">
        <title>The Musa troglodytarum L. genome provides insights into the mechanism of non-climacteric behaviour and enrichment of carotenoids.</title>
        <authorList>
            <person name="Wang J."/>
        </authorList>
    </citation>
    <scope>NUCLEOTIDE SEQUENCE</scope>
    <source>
        <tissue evidence="19">Leaf</tissue>
    </source>
</reference>
<keyword evidence="6 16" id="KW-0812">Transmembrane</keyword>
<evidence type="ECO:0000256" key="15">
    <source>
        <dbReference type="SAM" id="MobiDB-lite"/>
    </source>
</evidence>
<dbReference type="EMBL" id="CP097510">
    <property type="protein sequence ID" value="URE26455.1"/>
    <property type="molecule type" value="Genomic_DNA"/>
</dbReference>
<keyword evidence="13" id="KW-0804">Transcription</keyword>
<evidence type="ECO:0000256" key="5">
    <source>
        <dbReference type="ARBA" id="ARBA00022491"/>
    </source>
</evidence>
<evidence type="ECO:0000256" key="2">
    <source>
        <dbReference type="ARBA" id="ARBA00004604"/>
    </source>
</evidence>
<evidence type="ECO:0000256" key="9">
    <source>
        <dbReference type="ARBA" id="ARBA00022970"/>
    </source>
</evidence>
<name>A0A9E7H456_9LILI</name>
<evidence type="ECO:0000256" key="7">
    <source>
        <dbReference type="ARBA" id="ARBA00022801"/>
    </source>
</evidence>
<evidence type="ECO:0000313" key="20">
    <source>
        <dbReference type="Proteomes" id="UP001055439"/>
    </source>
</evidence>
<dbReference type="GO" id="GO:0006325">
    <property type="term" value="P:chromatin organization"/>
    <property type="evidence" value="ECO:0007669"/>
    <property type="project" value="UniProtKB-KW"/>
</dbReference>
<feature type="domain" description="Amino acid transporter transmembrane" evidence="17">
    <location>
        <begin position="365"/>
        <end position="790"/>
    </location>
</feature>
<keyword evidence="5" id="KW-0678">Repressor</keyword>
<dbReference type="OrthoDB" id="40134at2759"/>
<evidence type="ECO:0000313" key="19">
    <source>
        <dbReference type="EMBL" id="URE26455.1"/>
    </source>
</evidence>
<feature type="transmembrane region" description="Helical" evidence="16">
    <location>
        <begin position="596"/>
        <end position="616"/>
    </location>
</feature>
<dbReference type="PANTHER" id="PTHR48017">
    <property type="entry name" value="OS05G0424000 PROTEIN-RELATED"/>
    <property type="match status" value="1"/>
</dbReference>
<evidence type="ECO:0000256" key="4">
    <source>
        <dbReference type="ARBA" id="ARBA00022448"/>
    </source>
</evidence>
<dbReference type="GO" id="GO:0005730">
    <property type="term" value="C:nucleolus"/>
    <property type="evidence" value="ECO:0007669"/>
    <property type="project" value="UniProtKB-SubCell"/>
</dbReference>
<feature type="compositionally biased region" description="Basic and acidic residues" evidence="15">
    <location>
        <begin position="186"/>
        <end position="200"/>
    </location>
</feature>
<feature type="region of interest" description="Disordered" evidence="15">
    <location>
        <begin position="154"/>
        <end position="322"/>
    </location>
</feature>
<evidence type="ECO:0000259" key="17">
    <source>
        <dbReference type="Pfam" id="PF01490"/>
    </source>
</evidence>
<evidence type="ECO:0000256" key="6">
    <source>
        <dbReference type="ARBA" id="ARBA00022692"/>
    </source>
</evidence>
<evidence type="ECO:0000256" key="16">
    <source>
        <dbReference type="SAM" id="Phobius"/>
    </source>
</evidence>
<feature type="compositionally biased region" description="Basic and acidic residues" evidence="15">
    <location>
        <begin position="156"/>
        <end position="166"/>
    </location>
</feature>
<feature type="transmembrane region" description="Helical" evidence="16">
    <location>
        <begin position="739"/>
        <end position="757"/>
    </location>
</feature>
<feature type="transmembrane region" description="Helical" evidence="16">
    <location>
        <begin position="518"/>
        <end position="536"/>
    </location>
</feature>
<keyword evidence="11" id="KW-0805">Transcription regulation</keyword>
<dbReference type="AlphaFoldDB" id="A0A9E7H456"/>
<keyword evidence="8" id="KW-0156">Chromatin regulator</keyword>
<keyword evidence="4" id="KW-0813">Transport</keyword>
<feature type="transmembrane region" description="Helical" evidence="16">
    <location>
        <begin position="556"/>
        <end position="575"/>
    </location>
</feature>
<feature type="domain" description="Nucleoplasmin-like" evidence="18">
    <location>
        <begin position="55"/>
        <end position="138"/>
    </location>
</feature>
<dbReference type="Gene3D" id="2.60.120.340">
    <property type="entry name" value="Nucleoplasmin core domain"/>
    <property type="match status" value="1"/>
</dbReference>
<sequence>MDDPNPPKLLPLAFKSRLVASPKPKTLNLQLRGSCARLSPLSSQHSLLSSIAMEFWGLEVQPGKTVKVNPGENKYLHLSQASLGEIKDKGNDRVPIFVKFDNRKLVLGTLSAGNCAQIQYDLLFEKEFELSHGSKNTNSQSESDEEDIQLVQNVKGKSEVKDEKPKLFGGKPNAQKSDATVNKPKPKIEEPKEDEKQKTNEDEDEDDDDDDDDDESEEDESGDDEDMLDGEDDSNEEDEDDSSDDEEEATPKQVETGKKRPAGSALKTPGQEKKAKLISPAGNQKTGGGGKKTGHIATPYPAKKGKSPANTNNSKKKGPKSAGIFSLVGHGHDVAGVTAPAAADLSQLDAGALFVLKSKVFDASTGSWMHCGYHLTTSIVAPALLSLPFALASLGWAPGIACLVVGAVVTFYSYNLLSLVLDHYAQLGRRQLRFRDMAHDILGPGWGRFYVGPIQFLVCFGAVVGQVLLGGQSMKTIYLIARPGGTMRLHEFVIVFGAFMLVLAQIPSFHSLRHINLVSLLLCLSYSACAAAGSIHAGTNAPQRDYSLPGNGQDRLFGALNAIAIVATTYGNGIIPEIQATAAPPVTGKMFKGLCLCYAVVVATFFSVAISGYWAFGNRAQGYVLANFDLEDGTTLVPKWFLAMTTVLTLLQLAAVGVRSERFGKRLLLLARSLRLTRGVKVVYLQPTNEALEGLFADPRKDQYSARNVTPRLVFRSLSIVVATLLAAMLPFFGDINAVIGAFGFLPLDFVVPSVFYNLTFKPSKRGVVFWLNTAIAVISSMLALLGSISAVRQVVLDAKTFKLFANV</sequence>
<feature type="compositionally biased region" description="Acidic residues" evidence="15">
    <location>
        <begin position="201"/>
        <end position="248"/>
    </location>
</feature>
<feature type="transmembrane region" description="Helical" evidence="16">
    <location>
        <begin position="489"/>
        <end position="506"/>
    </location>
</feature>
<dbReference type="Pfam" id="PF01490">
    <property type="entry name" value="Aa_trans"/>
    <property type="match status" value="1"/>
</dbReference>
<dbReference type="GO" id="GO:0016020">
    <property type="term" value="C:membrane"/>
    <property type="evidence" value="ECO:0007669"/>
    <property type="project" value="UniProtKB-SubCell"/>
</dbReference>
<feature type="transmembrane region" description="Helical" evidence="16">
    <location>
        <begin position="636"/>
        <end position="658"/>
    </location>
</feature>
<dbReference type="InterPro" id="IPR013057">
    <property type="entry name" value="AA_transpt_TM"/>
</dbReference>
<dbReference type="GO" id="GO:0006865">
    <property type="term" value="P:amino acid transport"/>
    <property type="evidence" value="ECO:0007669"/>
    <property type="project" value="UniProtKB-KW"/>
</dbReference>
<keyword evidence="10 16" id="KW-1133">Transmembrane helix</keyword>
<feature type="transmembrane region" description="Helical" evidence="16">
    <location>
        <begin position="769"/>
        <end position="792"/>
    </location>
</feature>
<dbReference type="Proteomes" id="UP001055439">
    <property type="component" value="Chromosome 8"/>
</dbReference>
<evidence type="ECO:0000256" key="1">
    <source>
        <dbReference type="ARBA" id="ARBA00004370"/>
    </source>
</evidence>
<evidence type="ECO:0000256" key="10">
    <source>
        <dbReference type="ARBA" id="ARBA00022989"/>
    </source>
</evidence>
<dbReference type="Pfam" id="PF17800">
    <property type="entry name" value="NPL"/>
    <property type="match status" value="1"/>
</dbReference>
<accession>A0A9E7H456</accession>
<feature type="transmembrane region" description="Helical" evidence="16">
    <location>
        <begin position="446"/>
        <end position="469"/>
    </location>
</feature>
<keyword evidence="9" id="KW-0029">Amino-acid transport</keyword>
<feature type="transmembrane region" description="Helical" evidence="16">
    <location>
        <begin position="713"/>
        <end position="733"/>
    </location>
</feature>
<evidence type="ECO:0000259" key="18">
    <source>
        <dbReference type="Pfam" id="PF17800"/>
    </source>
</evidence>
<proteinExistence type="inferred from homology"/>
<organism evidence="19 20">
    <name type="scientific">Musa troglodytarum</name>
    <name type="common">fe'i banana</name>
    <dbReference type="NCBI Taxonomy" id="320322"/>
    <lineage>
        <taxon>Eukaryota</taxon>
        <taxon>Viridiplantae</taxon>
        <taxon>Streptophyta</taxon>
        <taxon>Embryophyta</taxon>
        <taxon>Tracheophyta</taxon>
        <taxon>Spermatophyta</taxon>
        <taxon>Magnoliopsida</taxon>
        <taxon>Liliopsida</taxon>
        <taxon>Zingiberales</taxon>
        <taxon>Musaceae</taxon>
        <taxon>Musa</taxon>
    </lineage>
</organism>
<dbReference type="GO" id="GO:0016787">
    <property type="term" value="F:hydrolase activity"/>
    <property type="evidence" value="ECO:0007669"/>
    <property type="project" value="UniProtKB-KW"/>
</dbReference>
<keyword evidence="12 16" id="KW-0472">Membrane</keyword>
<keyword evidence="7" id="KW-0378">Hydrolase</keyword>
<feature type="transmembrane region" description="Helical" evidence="16">
    <location>
        <begin position="403"/>
        <end position="425"/>
    </location>
</feature>
<evidence type="ECO:0000256" key="12">
    <source>
        <dbReference type="ARBA" id="ARBA00023136"/>
    </source>
</evidence>
<keyword evidence="20" id="KW-1185">Reference proteome</keyword>
<gene>
    <name evidence="19" type="ORF">MUK42_17718</name>
</gene>
<evidence type="ECO:0000256" key="11">
    <source>
        <dbReference type="ARBA" id="ARBA00023015"/>
    </source>
</evidence>
<dbReference type="FunFam" id="2.60.120.340:FF:000004">
    <property type="entry name" value="Histone deacetylase HDT1"/>
    <property type="match status" value="1"/>
</dbReference>
<comment type="similarity">
    <text evidence="3">Belongs to the histone deacetylase HD2 family.</text>
</comment>
<evidence type="ECO:0000256" key="13">
    <source>
        <dbReference type="ARBA" id="ARBA00023163"/>
    </source>
</evidence>
<comment type="subcellular location">
    <subcellularLocation>
        <location evidence="1">Membrane</location>
    </subcellularLocation>
    <subcellularLocation>
        <location evidence="2">Nucleus</location>
        <location evidence="2">Nucleolus</location>
    </subcellularLocation>
</comment>
<keyword evidence="14" id="KW-0539">Nucleus</keyword>
<dbReference type="InterPro" id="IPR041232">
    <property type="entry name" value="NPL"/>
</dbReference>
<evidence type="ECO:0000256" key="8">
    <source>
        <dbReference type="ARBA" id="ARBA00022853"/>
    </source>
</evidence>
<protein>
    <submittedName>
        <fullName evidence="19">Histone deacetylase</fullName>
    </submittedName>
</protein>
<evidence type="ECO:0000256" key="14">
    <source>
        <dbReference type="ARBA" id="ARBA00023242"/>
    </source>
</evidence>
<evidence type="ECO:0000256" key="3">
    <source>
        <dbReference type="ARBA" id="ARBA00006673"/>
    </source>
</evidence>